<protein>
    <recommendedName>
        <fullName evidence="1">SGNH hydrolase-type esterase domain-containing protein</fullName>
    </recommendedName>
</protein>
<feature type="domain" description="SGNH hydrolase-type esterase" evidence="1">
    <location>
        <begin position="51"/>
        <end position="234"/>
    </location>
</feature>
<name>A0ABR3W9F2_9PEZI</name>
<dbReference type="CDD" id="cd01833">
    <property type="entry name" value="XynB_like"/>
    <property type="match status" value="1"/>
</dbReference>
<accession>A0ABR3W9F2</accession>
<evidence type="ECO:0000313" key="2">
    <source>
        <dbReference type="EMBL" id="KAL1856539.1"/>
    </source>
</evidence>
<dbReference type="Pfam" id="PF13472">
    <property type="entry name" value="Lipase_GDSL_2"/>
    <property type="match status" value="1"/>
</dbReference>
<dbReference type="SUPFAM" id="SSF52266">
    <property type="entry name" value="SGNH hydrolase"/>
    <property type="match status" value="1"/>
</dbReference>
<dbReference type="EMBL" id="JAWRVE010000120">
    <property type="protein sequence ID" value="KAL1856539.1"/>
    <property type="molecule type" value="Genomic_DNA"/>
</dbReference>
<dbReference type="Gene3D" id="3.40.50.1110">
    <property type="entry name" value="SGNH hydrolase"/>
    <property type="match status" value="1"/>
</dbReference>
<dbReference type="InterPro" id="IPR013830">
    <property type="entry name" value="SGNH_hydro"/>
</dbReference>
<proteinExistence type="predicted"/>
<evidence type="ECO:0000313" key="3">
    <source>
        <dbReference type="Proteomes" id="UP001583177"/>
    </source>
</evidence>
<dbReference type="InterPro" id="IPR036514">
    <property type="entry name" value="SGNH_hydro_sf"/>
</dbReference>
<dbReference type="InterPro" id="IPR051532">
    <property type="entry name" value="Ester_Hydrolysis_Enzymes"/>
</dbReference>
<comment type="caution">
    <text evidence="2">The sequence shown here is derived from an EMBL/GenBank/DDBJ whole genome shotgun (WGS) entry which is preliminary data.</text>
</comment>
<dbReference type="Proteomes" id="UP001583177">
    <property type="component" value="Unassembled WGS sequence"/>
</dbReference>
<dbReference type="PANTHER" id="PTHR30383">
    <property type="entry name" value="THIOESTERASE 1/PROTEASE 1/LYSOPHOSPHOLIPASE L1"/>
    <property type="match status" value="1"/>
</dbReference>
<evidence type="ECO:0000259" key="1">
    <source>
        <dbReference type="Pfam" id="PF13472"/>
    </source>
</evidence>
<keyword evidence="3" id="KW-1185">Reference proteome</keyword>
<organism evidence="2 3">
    <name type="scientific">Diaporthe australafricana</name>
    <dbReference type="NCBI Taxonomy" id="127596"/>
    <lineage>
        <taxon>Eukaryota</taxon>
        <taxon>Fungi</taxon>
        <taxon>Dikarya</taxon>
        <taxon>Ascomycota</taxon>
        <taxon>Pezizomycotina</taxon>
        <taxon>Sordariomycetes</taxon>
        <taxon>Sordariomycetidae</taxon>
        <taxon>Diaporthales</taxon>
        <taxon>Diaporthaceae</taxon>
        <taxon>Diaporthe</taxon>
    </lineage>
</organism>
<dbReference type="PANTHER" id="PTHR30383:SF5">
    <property type="entry name" value="SGNH HYDROLASE-TYPE ESTERASE DOMAIN-CONTAINING PROTEIN"/>
    <property type="match status" value="1"/>
</dbReference>
<sequence length="264" mass="28897">MAEPAMRCLRQLADIFRLGCGKGNKDKDVLRYKGSKPGKPVKPGTELRILCVGDSITVGFMSDQDGGDGNGYRLRLLDDLSQDQVVYAGTEVGGTMKDGYFAAWSGKTIQFIADNVGPSLAQRPNIVLVHAGTNDMNSSNAISSEGNDPAAAAERLGLLIDRITGASPDAVVLVAMIIETWDPVQTQRTRQFDALVPGVVRQRRDAGRQVLAVDFTSFNKKLLRDGVHPSNDGYLVFGDYWYDFLTQIPTEWIHPPVGNDPNRW</sequence>
<reference evidence="2 3" key="1">
    <citation type="journal article" date="2024" name="IMA Fungus">
        <title>IMA Genome - F19 : A genome assembly and annotation guide to empower mycologists, including annotated draft genome sequences of Ceratocystis pirilliformis, Diaporthe australafricana, Fusarium ophioides, Paecilomyces lecythidis, and Sporothrix stenoceras.</title>
        <authorList>
            <person name="Aylward J."/>
            <person name="Wilson A.M."/>
            <person name="Visagie C.M."/>
            <person name="Spraker J."/>
            <person name="Barnes I."/>
            <person name="Buitendag C."/>
            <person name="Ceriani C."/>
            <person name="Del Mar Angel L."/>
            <person name="du Plessis D."/>
            <person name="Fuchs T."/>
            <person name="Gasser K."/>
            <person name="Kramer D."/>
            <person name="Li W."/>
            <person name="Munsamy K."/>
            <person name="Piso A."/>
            <person name="Price J.L."/>
            <person name="Sonnekus B."/>
            <person name="Thomas C."/>
            <person name="van der Nest A."/>
            <person name="van Dijk A."/>
            <person name="van Heerden A."/>
            <person name="van Vuuren N."/>
            <person name="Yilmaz N."/>
            <person name="Duong T.A."/>
            <person name="van der Merwe N.A."/>
            <person name="Wingfield M.J."/>
            <person name="Wingfield B.D."/>
        </authorList>
    </citation>
    <scope>NUCLEOTIDE SEQUENCE [LARGE SCALE GENOMIC DNA]</scope>
    <source>
        <strain evidence="2 3">CMW 18300</strain>
    </source>
</reference>
<gene>
    <name evidence="2" type="ORF">Daus18300_010696</name>
</gene>